<dbReference type="AlphaFoldDB" id="A0A5C8ET44"/>
<gene>
    <name evidence="2" type="ORF">EPJ72_07570</name>
</gene>
<dbReference type="EMBL" id="SAXY01000046">
    <property type="protein sequence ID" value="TXJ41045.1"/>
    <property type="molecule type" value="Genomic_DNA"/>
</dbReference>
<comment type="caution">
    <text evidence="2">The sequence shown here is derived from an EMBL/GenBank/DDBJ whole genome shotgun (WGS) entry which is preliminary data.</text>
</comment>
<feature type="signal peptide" evidence="1">
    <location>
        <begin position="1"/>
        <end position="21"/>
    </location>
</feature>
<sequence>MNKKILYILFMFLLLSCTNTPTDSTTNNNNNNKIVKVSDFIYVLKDSGGKMLGIGYNLSNQENKKVTFSFKDITETDIINKEFSIEGETLSPVSGEYRIKTEPQNVGDSSLWGADYQIADQIGYTYDYKELCDITVNNGRPYIVGTPTIVNGGDTLELRYAFKLKEGYVFDKAIEYLGDTQNGGIILRLKMPAAKGEIKQTWVDK</sequence>
<dbReference type="PROSITE" id="PS51257">
    <property type="entry name" value="PROKAR_LIPOPROTEIN"/>
    <property type="match status" value="1"/>
</dbReference>
<accession>A0A5C8ET44</accession>
<evidence type="ECO:0000313" key="3">
    <source>
        <dbReference type="Proteomes" id="UP000323176"/>
    </source>
</evidence>
<dbReference type="Proteomes" id="UP000323176">
    <property type="component" value="Unassembled WGS sequence"/>
</dbReference>
<evidence type="ECO:0000256" key="1">
    <source>
        <dbReference type="SAM" id="SignalP"/>
    </source>
</evidence>
<organism evidence="2 3">
    <name type="scientific">Brachyspira pilosicoli</name>
    <name type="common">Serpulina pilosicoli</name>
    <dbReference type="NCBI Taxonomy" id="52584"/>
    <lineage>
        <taxon>Bacteria</taxon>
        <taxon>Pseudomonadati</taxon>
        <taxon>Spirochaetota</taxon>
        <taxon>Spirochaetia</taxon>
        <taxon>Brachyspirales</taxon>
        <taxon>Brachyspiraceae</taxon>
        <taxon>Brachyspira</taxon>
    </lineage>
</organism>
<evidence type="ECO:0008006" key="4">
    <source>
        <dbReference type="Google" id="ProtNLM"/>
    </source>
</evidence>
<feature type="chain" id="PRO_5022781331" description="Lipoprotein" evidence="1">
    <location>
        <begin position="22"/>
        <end position="205"/>
    </location>
</feature>
<name>A0A5C8ET44_BRAPL</name>
<proteinExistence type="predicted"/>
<protein>
    <recommendedName>
        <fullName evidence="4">Lipoprotein</fullName>
    </recommendedName>
</protein>
<evidence type="ECO:0000313" key="2">
    <source>
        <dbReference type="EMBL" id="TXJ41045.1"/>
    </source>
</evidence>
<keyword evidence="1" id="KW-0732">Signal</keyword>
<reference evidence="2 3" key="1">
    <citation type="journal article" date="1992" name="Lakartidningen">
        <title>[Penicillin V and not amoxicillin is the first choice preparation in acute otitis].</title>
        <authorList>
            <person name="Kamme C."/>
            <person name="Lundgren K."/>
            <person name="Prellner K."/>
        </authorList>
    </citation>
    <scope>NUCLEOTIDE SEQUENCE [LARGE SCALE GENOMIC DNA]</scope>
    <source>
        <strain evidence="2 3">PC5538III-hc</strain>
    </source>
</reference>